<keyword evidence="3" id="KW-0677">Repeat</keyword>
<dbReference type="InterPro" id="IPR015943">
    <property type="entry name" value="WD40/YVTN_repeat-like_dom_sf"/>
</dbReference>
<feature type="repeat" description="WD" evidence="5">
    <location>
        <begin position="148"/>
        <end position="189"/>
    </location>
</feature>
<feature type="repeat" description="WD" evidence="5">
    <location>
        <begin position="444"/>
        <end position="477"/>
    </location>
</feature>
<evidence type="ECO:0000256" key="1">
    <source>
        <dbReference type="ARBA" id="ARBA00004604"/>
    </source>
</evidence>
<dbReference type="Pfam" id="PF00400">
    <property type="entry name" value="WD40"/>
    <property type="match status" value="7"/>
</dbReference>
<evidence type="ECO:0000313" key="7">
    <source>
        <dbReference type="EMBL" id="VDN04808.1"/>
    </source>
</evidence>
<dbReference type="SMART" id="SM00320">
    <property type="entry name" value="WD40"/>
    <property type="match status" value="8"/>
</dbReference>
<gene>
    <name evidence="7" type="ORF">TCLT_LOCUS7360</name>
</gene>
<dbReference type="InterPro" id="IPR001632">
    <property type="entry name" value="WD40_G-protein_beta-like"/>
</dbReference>
<dbReference type="PROSITE" id="PS50294">
    <property type="entry name" value="WD_REPEATS_REGION"/>
    <property type="match status" value="7"/>
</dbReference>
<name>A0A0N5D376_THECL</name>
<keyword evidence="2 5" id="KW-0853">WD repeat</keyword>
<dbReference type="GO" id="GO:0007219">
    <property type="term" value="P:Notch signaling pathway"/>
    <property type="evidence" value="ECO:0007669"/>
    <property type="project" value="TreeGrafter"/>
</dbReference>
<dbReference type="PRINTS" id="PR00319">
    <property type="entry name" value="GPROTEINB"/>
</dbReference>
<organism evidence="9">
    <name type="scientific">Thelazia callipaeda</name>
    <name type="common">Oriental eyeworm</name>
    <name type="synonym">Parasitic nematode</name>
    <dbReference type="NCBI Taxonomy" id="103827"/>
    <lineage>
        <taxon>Eukaryota</taxon>
        <taxon>Metazoa</taxon>
        <taxon>Ecdysozoa</taxon>
        <taxon>Nematoda</taxon>
        <taxon>Chromadorea</taxon>
        <taxon>Rhabditida</taxon>
        <taxon>Spirurina</taxon>
        <taxon>Spiruromorpha</taxon>
        <taxon>Thelazioidea</taxon>
        <taxon>Thelaziidae</taxon>
        <taxon>Thelazia</taxon>
    </lineage>
</organism>
<dbReference type="Gene3D" id="2.130.10.10">
    <property type="entry name" value="YVTN repeat-like/Quinoprotein amine dehydrogenase"/>
    <property type="match status" value="1"/>
</dbReference>
<dbReference type="PANTHER" id="PTHR19848:SF0">
    <property type="entry name" value="NOTCHLESS PROTEIN HOMOLOG 1"/>
    <property type="match status" value="1"/>
</dbReference>
<dbReference type="InterPro" id="IPR019775">
    <property type="entry name" value="WD40_repeat_CS"/>
</dbReference>
<dbReference type="PANTHER" id="PTHR19848">
    <property type="entry name" value="WD40 REPEAT PROTEIN"/>
    <property type="match status" value="1"/>
</dbReference>
<dbReference type="InterPro" id="IPR012972">
    <property type="entry name" value="NLE"/>
</dbReference>
<dbReference type="PROSITE" id="PS00678">
    <property type="entry name" value="WD_REPEATS_1"/>
    <property type="match status" value="3"/>
</dbReference>
<proteinExistence type="predicted"/>
<comment type="subcellular location">
    <subcellularLocation>
        <location evidence="1">Nucleus</location>
        <location evidence="1">Nucleolus</location>
    </subcellularLocation>
</comment>
<evidence type="ECO:0000256" key="2">
    <source>
        <dbReference type="ARBA" id="ARBA00022574"/>
    </source>
</evidence>
<dbReference type="Proteomes" id="UP000276776">
    <property type="component" value="Unassembled WGS sequence"/>
</dbReference>
<dbReference type="CDD" id="cd00200">
    <property type="entry name" value="WD40"/>
    <property type="match status" value="1"/>
</dbReference>
<evidence type="ECO:0000259" key="6">
    <source>
        <dbReference type="Pfam" id="PF08154"/>
    </source>
</evidence>
<feature type="repeat" description="WD" evidence="5">
    <location>
        <begin position="402"/>
        <end position="436"/>
    </location>
</feature>
<feature type="domain" description="NLE" evidence="6">
    <location>
        <begin position="10"/>
        <end position="71"/>
    </location>
</feature>
<keyword evidence="4" id="KW-0539">Nucleus</keyword>
<dbReference type="InterPro" id="IPR001680">
    <property type="entry name" value="WD40_rpt"/>
</dbReference>
<dbReference type="InterPro" id="IPR020472">
    <property type="entry name" value="WD40_PAC1"/>
</dbReference>
<evidence type="ECO:0000256" key="4">
    <source>
        <dbReference type="ARBA" id="ARBA00023242"/>
    </source>
</evidence>
<reference evidence="9" key="1">
    <citation type="submission" date="2017-02" db="UniProtKB">
        <authorList>
            <consortium name="WormBaseParasite"/>
        </authorList>
    </citation>
    <scope>IDENTIFICATION</scope>
</reference>
<evidence type="ECO:0000313" key="9">
    <source>
        <dbReference type="WBParaSite" id="TCLT_0000737101-mRNA-1"/>
    </source>
</evidence>
<keyword evidence="8" id="KW-1185">Reference proteome</keyword>
<dbReference type="OrthoDB" id="10267436at2759"/>
<dbReference type="PROSITE" id="PS50082">
    <property type="entry name" value="WD_REPEATS_2"/>
    <property type="match status" value="7"/>
</dbReference>
<dbReference type="Pfam" id="PF08154">
    <property type="entry name" value="NLE"/>
    <property type="match status" value="1"/>
</dbReference>
<dbReference type="EMBL" id="UYYF01004499">
    <property type="protein sequence ID" value="VDN04808.1"/>
    <property type="molecule type" value="Genomic_DNA"/>
</dbReference>
<dbReference type="AlphaFoldDB" id="A0A0N5D376"/>
<feature type="repeat" description="WD" evidence="5">
    <location>
        <begin position="106"/>
        <end position="147"/>
    </location>
</feature>
<evidence type="ECO:0000256" key="3">
    <source>
        <dbReference type="ARBA" id="ARBA00022737"/>
    </source>
</evidence>
<reference evidence="7 8" key="2">
    <citation type="submission" date="2018-11" db="EMBL/GenBank/DDBJ databases">
        <authorList>
            <consortium name="Pathogen Informatics"/>
        </authorList>
    </citation>
    <scope>NUCLEOTIDE SEQUENCE [LARGE SCALE GENOMIC DNA]</scope>
</reference>
<feature type="repeat" description="WD" evidence="5">
    <location>
        <begin position="238"/>
        <end position="278"/>
    </location>
</feature>
<feature type="repeat" description="WD" evidence="5">
    <location>
        <begin position="191"/>
        <end position="229"/>
    </location>
</feature>
<dbReference type="GO" id="GO:0005730">
    <property type="term" value="C:nucleolus"/>
    <property type="evidence" value="ECO:0007669"/>
    <property type="project" value="UniProtKB-SubCell"/>
</dbReference>
<dbReference type="WBParaSite" id="TCLT_0000737101-mRNA-1">
    <property type="protein sequence ID" value="TCLT_0000737101-mRNA-1"/>
    <property type="gene ID" value="TCLT_0000737101"/>
</dbReference>
<dbReference type="InterPro" id="IPR036322">
    <property type="entry name" value="WD40_repeat_dom_sf"/>
</dbReference>
<evidence type="ECO:0000256" key="5">
    <source>
        <dbReference type="PROSITE-ProRule" id="PRU00221"/>
    </source>
</evidence>
<protein>
    <submittedName>
        <fullName evidence="9">WD_REPEATS_REGION domain-containing protein</fullName>
    </submittedName>
</protein>
<sequence>MEVEDSGRCIAVRFFSENGDGLGGSAILLPLCATTSQLETLCNELLDSSSDPIPITFRTKSGILIEDSLSNSIPEEEIEVEKSIEIVYYPEAVFRVRPVTRCTSSIPGHGEPVLCLQFSPNGRGLASGSSDTTIRFWDLSTETPLHTGKGHTKSVLCIAWSPNGQTVASACKNGEICLWDPKKGNQIGRKLIGHKKWINQLSWEPYHSNPQCRYLASAGKDGDIRIWDIVKYGSVRCLSGHIASVTCVKWGGEGLIYSGSQDRTIKVWRAADGTLCRTLLGHAHWVNSLTLNVDYAMRTSFWNALELPNVSFDKEKCHQQALEQYQKAKGSSGEVLVSSSDDFTLYLWKPAEDRKPRVHMTGHMQPVIQVMFSPNARYVASASFDKSIKLWCGRTGAFIDTLRGHVQAVYQIAWSADSRLLVSGSADSTLKVWDIEKRGLCRDLPGHGADVYAVDWSPDGTRVASGGKDKVLKMWRL</sequence>
<accession>A0A0N5D376</accession>
<dbReference type="PRINTS" id="PR00320">
    <property type="entry name" value="GPROTEINBRPT"/>
</dbReference>
<dbReference type="STRING" id="103827.A0A0N5D376"/>
<dbReference type="SUPFAM" id="SSF50978">
    <property type="entry name" value="WD40 repeat-like"/>
    <property type="match status" value="1"/>
</dbReference>
<evidence type="ECO:0000313" key="8">
    <source>
        <dbReference type="Proteomes" id="UP000276776"/>
    </source>
</evidence>
<dbReference type="OMA" id="AWEPYHR"/>
<dbReference type="GO" id="GO:0000027">
    <property type="term" value="P:ribosomal large subunit assembly"/>
    <property type="evidence" value="ECO:0007669"/>
    <property type="project" value="TreeGrafter"/>
</dbReference>
<feature type="repeat" description="WD" evidence="5">
    <location>
        <begin position="360"/>
        <end position="391"/>
    </location>
</feature>